<keyword evidence="2" id="KW-1185">Reference proteome</keyword>
<dbReference type="Proteomes" id="UP000693946">
    <property type="component" value="Linkage Group LG12"/>
</dbReference>
<dbReference type="EMBL" id="JAGKHQ010000004">
    <property type="protein sequence ID" value="KAG7518109.1"/>
    <property type="molecule type" value="Genomic_DNA"/>
</dbReference>
<comment type="caution">
    <text evidence="1">The sequence shown here is derived from an EMBL/GenBank/DDBJ whole genome shotgun (WGS) entry which is preliminary data.</text>
</comment>
<protein>
    <submittedName>
        <fullName evidence="1">Uncharacterized protein</fullName>
    </submittedName>
</protein>
<evidence type="ECO:0000313" key="2">
    <source>
        <dbReference type="Proteomes" id="UP000693946"/>
    </source>
</evidence>
<evidence type="ECO:0000313" key="1">
    <source>
        <dbReference type="EMBL" id="KAG7518109.1"/>
    </source>
</evidence>
<sequence>MAAAQQDLEPHKSTLILVPPEEQLRCFNTWPREPREDVQGLPHVFVFTGFSRS</sequence>
<proteinExistence type="predicted"/>
<gene>
    <name evidence="1" type="ORF">JOB18_025089</name>
</gene>
<organism evidence="1 2">
    <name type="scientific">Solea senegalensis</name>
    <name type="common">Senegalese sole</name>
    <dbReference type="NCBI Taxonomy" id="28829"/>
    <lineage>
        <taxon>Eukaryota</taxon>
        <taxon>Metazoa</taxon>
        <taxon>Chordata</taxon>
        <taxon>Craniata</taxon>
        <taxon>Vertebrata</taxon>
        <taxon>Euteleostomi</taxon>
        <taxon>Actinopterygii</taxon>
        <taxon>Neopterygii</taxon>
        <taxon>Teleostei</taxon>
        <taxon>Neoteleostei</taxon>
        <taxon>Acanthomorphata</taxon>
        <taxon>Carangaria</taxon>
        <taxon>Pleuronectiformes</taxon>
        <taxon>Pleuronectoidei</taxon>
        <taxon>Soleidae</taxon>
        <taxon>Solea</taxon>
    </lineage>
</organism>
<name>A0AAV6SKV7_SOLSE</name>
<reference evidence="1 2" key="1">
    <citation type="journal article" date="2021" name="Sci. Rep.">
        <title>Chromosome anchoring in Senegalese sole (Solea senegalensis) reveals sex-associated markers and genome rearrangements in flatfish.</title>
        <authorList>
            <person name="Guerrero-Cozar I."/>
            <person name="Gomez-Garrido J."/>
            <person name="Berbel C."/>
            <person name="Martinez-Blanch J.F."/>
            <person name="Alioto T."/>
            <person name="Claros M.G."/>
            <person name="Gagnaire P.A."/>
            <person name="Manchado M."/>
        </authorList>
    </citation>
    <scope>NUCLEOTIDE SEQUENCE [LARGE SCALE GENOMIC DNA]</scope>
    <source>
        <strain evidence="1">Sse05_10M</strain>
    </source>
</reference>
<accession>A0AAV6SKV7</accession>
<dbReference type="AlphaFoldDB" id="A0AAV6SKV7"/>